<feature type="domain" description="Enoyl reductase (ER)" evidence="2">
    <location>
        <begin position="13"/>
        <end position="328"/>
    </location>
</feature>
<accession>A0A1R2BMI5</accession>
<keyword evidence="1" id="KW-0560">Oxidoreductase</keyword>
<dbReference type="Gene3D" id="3.40.50.720">
    <property type="entry name" value="NAD(P)-binding Rossmann-like Domain"/>
    <property type="match status" value="1"/>
</dbReference>
<dbReference type="Pfam" id="PF00107">
    <property type="entry name" value="ADH_zinc_N"/>
    <property type="match status" value="1"/>
</dbReference>
<protein>
    <recommendedName>
        <fullName evidence="2">Enoyl reductase (ER) domain-containing protein</fullName>
    </recommendedName>
</protein>
<evidence type="ECO:0000256" key="1">
    <source>
        <dbReference type="ARBA" id="ARBA00023002"/>
    </source>
</evidence>
<dbReference type="GO" id="GO:0016628">
    <property type="term" value="F:oxidoreductase activity, acting on the CH-CH group of donors, NAD or NADP as acceptor"/>
    <property type="evidence" value="ECO:0007669"/>
    <property type="project" value="InterPro"/>
</dbReference>
<dbReference type="PANTHER" id="PTHR43205">
    <property type="entry name" value="PROSTAGLANDIN REDUCTASE"/>
    <property type="match status" value="1"/>
</dbReference>
<dbReference type="InterPro" id="IPR036291">
    <property type="entry name" value="NAD(P)-bd_dom_sf"/>
</dbReference>
<dbReference type="InterPro" id="IPR011032">
    <property type="entry name" value="GroES-like_sf"/>
</dbReference>
<dbReference type="InterPro" id="IPR041694">
    <property type="entry name" value="ADH_N_2"/>
</dbReference>
<dbReference type="InterPro" id="IPR020843">
    <property type="entry name" value="ER"/>
</dbReference>
<keyword evidence="4" id="KW-1185">Reference proteome</keyword>
<dbReference type="PANTHER" id="PTHR43205:SF42">
    <property type="entry name" value="ALCOHOL DEHYDROGENASE, ZINC-CONTAINING (AFU_ORTHOLOGUE AFUA_7G04530)"/>
    <property type="match status" value="1"/>
</dbReference>
<dbReference type="Pfam" id="PF16884">
    <property type="entry name" value="ADH_N_2"/>
    <property type="match status" value="1"/>
</dbReference>
<dbReference type="CDD" id="cd05288">
    <property type="entry name" value="PGDH"/>
    <property type="match status" value="1"/>
</dbReference>
<dbReference type="SMART" id="SM00829">
    <property type="entry name" value="PKS_ER"/>
    <property type="match status" value="1"/>
</dbReference>
<evidence type="ECO:0000313" key="4">
    <source>
        <dbReference type="Proteomes" id="UP000187209"/>
    </source>
</evidence>
<dbReference type="FunFam" id="3.40.50.720:FF:000121">
    <property type="entry name" value="Prostaglandin reductase 2"/>
    <property type="match status" value="1"/>
</dbReference>
<dbReference type="Proteomes" id="UP000187209">
    <property type="component" value="Unassembled WGS sequence"/>
</dbReference>
<dbReference type="EMBL" id="MPUH01000542">
    <property type="protein sequence ID" value="OMJ78043.1"/>
    <property type="molecule type" value="Genomic_DNA"/>
</dbReference>
<evidence type="ECO:0000313" key="3">
    <source>
        <dbReference type="EMBL" id="OMJ78043.1"/>
    </source>
</evidence>
<dbReference type="OrthoDB" id="447735at2759"/>
<gene>
    <name evidence="3" type="ORF">SteCoe_22245</name>
</gene>
<dbReference type="Gene3D" id="3.90.180.10">
    <property type="entry name" value="Medium-chain alcohol dehydrogenases, catalytic domain"/>
    <property type="match status" value="1"/>
</dbReference>
<dbReference type="AlphaFoldDB" id="A0A1R2BMI5"/>
<reference evidence="3 4" key="1">
    <citation type="submission" date="2016-11" db="EMBL/GenBank/DDBJ databases">
        <title>The macronuclear genome of Stentor coeruleus: a giant cell with tiny introns.</title>
        <authorList>
            <person name="Slabodnick M."/>
            <person name="Ruby J.G."/>
            <person name="Reiff S.B."/>
            <person name="Swart E.C."/>
            <person name="Gosai S."/>
            <person name="Prabakaran S."/>
            <person name="Witkowska E."/>
            <person name="Larue G.E."/>
            <person name="Fisher S."/>
            <person name="Freeman R.M."/>
            <person name="Gunawardena J."/>
            <person name="Chu W."/>
            <person name="Stover N.A."/>
            <person name="Gregory B.D."/>
            <person name="Nowacki M."/>
            <person name="Derisi J."/>
            <person name="Roy S.W."/>
            <person name="Marshall W.F."/>
            <person name="Sood P."/>
        </authorList>
    </citation>
    <scope>NUCLEOTIDE SEQUENCE [LARGE SCALE GENOMIC DNA]</scope>
    <source>
        <strain evidence="3">WM001</strain>
    </source>
</reference>
<dbReference type="SUPFAM" id="SSF51735">
    <property type="entry name" value="NAD(P)-binding Rossmann-fold domains"/>
    <property type="match status" value="1"/>
</dbReference>
<dbReference type="InterPro" id="IPR013149">
    <property type="entry name" value="ADH-like_C"/>
</dbReference>
<evidence type="ECO:0000259" key="2">
    <source>
        <dbReference type="SMART" id="SM00829"/>
    </source>
</evidence>
<proteinExistence type="predicted"/>
<dbReference type="SUPFAM" id="SSF50129">
    <property type="entry name" value="GroES-like"/>
    <property type="match status" value="1"/>
</dbReference>
<name>A0A1R2BMI5_9CILI</name>
<comment type="caution">
    <text evidence="3">The sequence shown here is derived from an EMBL/GenBank/DDBJ whole genome shotgun (WGS) entry which is preliminary data.</text>
</comment>
<sequence length="337" mass="36927">MNKKVVLRRRPVGLPEESDFSIVVTPLPKVLSPGEVLVKINWTSIDPAQRVWISGAKKSYFPSVPLNEVIRAYSIGIIISSTVTIFKPGTYVSGLLGWQEYCVIDHRRVFKLPSEENPHIYLGVLGLTGLSAYVAVVQLARPLGKEVVVVSSAAGSVGSIACQIAKMKGCRVVGICGSDEKCTWLINELKIDSAINYKKGNLVKSISDACPNGIDIYIDNVGGDILDAVLLNIKKYARIVLCGAISGYNMKKSPSLARYPLVISNSATMIGFIVNDYRHLFVQALKSLSKWINEGKLKYREHILHGLENAPSGLKMLFTGENKGKLIVRVKKEKVSL</sequence>
<dbReference type="InterPro" id="IPR045010">
    <property type="entry name" value="MDR_fam"/>
</dbReference>
<organism evidence="3 4">
    <name type="scientific">Stentor coeruleus</name>
    <dbReference type="NCBI Taxonomy" id="5963"/>
    <lineage>
        <taxon>Eukaryota</taxon>
        <taxon>Sar</taxon>
        <taxon>Alveolata</taxon>
        <taxon>Ciliophora</taxon>
        <taxon>Postciliodesmatophora</taxon>
        <taxon>Heterotrichea</taxon>
        <taxon>Heterotrichida</taxon>
        <taxon>Stentoridae</taxon>
        <taxon>Stentor</taxon>
    </lineage>
</organism>